<accession>A0A3B0TQG1</accession>
<sequence length="229" mass="26646">MYYWLKLLAVAFLNLLIGYNGFSQSTYRLKADITIKVKNIDSTFQFTKGRVFYDQNAKKIVYDIVFPAKQLFVSHDTLLYRFVNDTLRSTTWSPLKPEFSVFHFILNEQLVDYGLKSSRFFISDIEKGSGLIVTTWSPPEGIDSPVGNIYISTKEKKLFAVLIHNSEGQLLSRQIYKKYIYLNGVNIPTEILSVSYIQGQKMYQIIQFENIVLNEEGNNNMYDYPIYKN</sequence>
<reference evidence="1" key="1">
    <citation type="submission" date="2018-06" db="EMBL/GenBank/DDBJ databases">
        <authorList>
            <person name="Zhirakovskaya E."/>
        </authorList>
    </citation>
    <scope>NUCLEOTIDE SEQUENCE</scope>
</reference>
<protein>
    <submittedName>
        <fullName evidence="1">Uncharacterized protein</fullName>
    </submittedName>
</protein>
<proteinExistence type="predicted"/>
<name>A0A3B0TQG1_9ZZZZ</name>
<gene>
    <name evidence="1" type="ORF">MNBD_BACTEROID01-324</name>
</gene>
<evidence type="ECO:0000313" key="1">
    <source>
        <dbReference type="EMBL" id="VAW20188.1"/>
    </source>
</evidence>
<dbReference type="AlphaFoldDB" id="A0A3B0TQG1"/>
<dbReference type="EMBL" id="UOEP01000114">
    <property type="protein sequence ID" value="VAW20188.1"/>
    <property type="molecule type" value="Genomic_DNA"/>
</dbReference>
<organism evidence="1">
    <name type="scientific">hydrothermal vent metagenome</name>
    <dbReference type="NCBI Taxonomy" id="652676"/>
    <lineage>
        <taxon>unclassified sequences</taxon>
        <taxon>metagenomes</taxon>
        <taxon>ecological metagenomes</taxon>
    </lineage>
</organism>